<name>A0A6G7XCQ7_9MICO</name>
<dbReference type="KEGG" id="lvi:G7068_03320"/>
<dbReference type="RefSeq" id="WP_166288842.1">
    <property type="nucleotide sequence ID" value="NZ_CP049863.1"/>
</dbReference>
<proteinExistence type="predicted"/>
<sequence length="112" mass="12379">MIKRPITDYVTWFKYGVTGESSQGNDIEGFRPGVRLGIFGFDPAGSAEAHPPGRDVVITTPRLFMPYGSGIGPHDEIEVFGVRYKVEGEPKPWKHPKHGPMGDEVNLRRADG</sequence>
<keyword evidence="3" id="KW-1185">Reference proteome</keyword>
<gene>
    <name evidence="2" type="ORF">G7068_03320</name>
</gene>
<accession>A0A6G7XCQ7</accession>
<organism evidence="2 3">
    <name type="scientific">Leucobacter viscericola</name>
    <dbReference type="NCBI Taxonomy" id="2714935"/>
    <lineage>
        <taxon>Bacteria</taxon>
        <taxon>Bacillati</taxon>
        <taxon>Actinomycetota</taxon>
        <taxon>Actinomycetes</taxon>
        <taxon>Micrococcales</taxon>
        <taxon>Microbacteriaceae</taxon>
        <taxon>Leucobacter</taxon>
    </lineage>
</organism>
<feature type="region of interest" description="Disordered" evidence="1">
    <location>
        <begin position="90"/>
        <end position="112"/>
    </location>
</feature>
<dbReference type="AlphaFoldDB" id="A0A6G7XCQ7"/>
<reference evidence="2 3" key="1">
    <citation type="submission" date="2020-03" db="EMBL/GenBank/DDBJ databases">
        <title>Leucobacter sp. nov., isolated from beetles.</title>
        <authorList>
            <person name="Hyun D.-W."/>
            <person name="Bae J.-W."/>
        </authorList>
    </citation>
    <scope>NUCLEOTIDE SEQUENCE [LARGE SCALE GENOMIC DNA]</scope>
    <source>
        <strain evidence="2 3">HDW9C</strain>
    </source>
</reference>
<protein>
    <submittedName>
        <fullName evidence="2">Uncharacterized protein</fullName>
    </submittedName>
</protein>
<dbReference type="EMBL" id="CP049863">
    <property type="protein sequence ID" value="QIK62345.1"/>
    <property type="molecule type" value="Genomic_DNA"/>
</dbReference>
<evidence type="ECO:0000313" key="2">
    <source>
        <dbReference type="EMBL" id="QIK62345.1"/>
    </source>
</evidence>
<evidence type="ECO:0000313" key="3">
    <source>
        <dbReference type="Proteomes" id="UP000502677"/>
    </source>
</evidence>
<dbReference type="Proteomes" id="UP000502677">
    <property type="component" value="Chromosome"/>
</dbReference>
<evidence type="ECO:0000256" key="1">
    <source>
        <dbReference type="SAM" id="MobiDB-lite"/>
    </source>
</evidence>